<gene>
    <name evidence="7" type="ORF">CDEB00056_LOCUS7779</name>
</gene>
<feature type="transmembrane region" description="Helical" evidence="6">
    <location>
        <begin position="150"/>
        <end position="174"/>
    </location>
</feature>
<proteinExistence type="inferred from homology"/>
<dbReference type="InterPro" id="IPR002528">
    <property type="entry name" value="MATE_fam"/>
</dbReference>
<evidence type="ECO:0008006" key="8">
    <source>
        <dbReference type="Google" id="ProtNLM"/>
    </source>
</evidence>
<organism evidence="7">
    <name type="scientific">Chaetoceros debilis</name>
    <dbReference type="NCBI Taxonomy" id="122233"/>
    <lineage>
        <taxon>Eukaryota</taxon>
        <taxon>Sar</taxon>
        <taxon>Stramenopiles</taxon>
        <taxon>Ochrophyta</taxon>
        <taxon>Bacillariophyta</taxon>
        <taxon>Coscinodiscophyceae</taxon>
        <taxon>Chaetocerotophycidae</taxon>
        <taxon>Chaetocerotales</taxon>
        <taxon>Chaetocerotaceae</taxon>
        <taxon>Chaetoceros</taxon>
    </lineage>
</organism>
<evidence type="ECO:0000256" key="1">
    <source>
        <dbReference type="ARBA" id="ARBA00004141"/>
    </source>
</evidence>
<name>A0A7S3Q1Y8_9STRA</name>
<feature type="transmembrane region" description="Helical" evidence="6">
    <location>
        <begin position="186"/>
        <end position="207"/>
    </location>
</feature>
<sequence length="549" mass="58982">MILKINQLSLDSISGVLFIAVLSSLIIFPQALGFSKGRVGSFTMPSIRLFQLNTMDEDDDSSAADEKKDGLSIAKQRRVRFFASLPQVKFQQKKLYFGDETDKDIVKTTIPNMLNYMVIPIVACVDTFWVGRLGDALALAGQSAAQQAFFTIYLLVSFIPNILAPSVASAISSGNVKEAQNRVKEALFLAIFLGAIGTVLLAFFPKFSLNMMVLSRDAPAMEYAVPYLRLRALALIPALVTSTGFAAFRGLLDTVTPLKVSLAANLFNLIADPLLIFGVAGPLGAFIKGIGVRGAAIAISGSQTLSGIVFLNLLLRKKLVTLRGIFELPSWKRLRPLIVGGFTVLIRQLALNVAFLTPLSKAQSIDPSGVQAAAYGIVNQIYSIGTVCNIAMQSSAAALVPSARAKGGDDAARKIADRAFAWGTIIGTVIAILQFSALPFILPLFSTLPEVQEAVKVPALISCFVQLANGPLFAGEGVMLGLECFRDLMFSTGIGVIVMYGCLSSPLGKNLNGILFSMLVFNVYRAFAMVAHYFKIGPLSLDRTTRKVN</sequence>
<dbReference type="PANTHER" id="PTHR42893">
    <property type="entry name" value="PROTEIN DETOXIFICATION 44, CHLOROPLASTIC-RELATED"/>
    <property type="match status" value="1"/>
</dbReference>
<dbReference type="EMBL" id="HBIO01010053">
    <property type="protein sequence ID" value="CAE0462938.1"/>
    <property type="molecule type" value="Transcribed_RNA"/>
</dbReference>
<evidence type="ECO:0000313" key="7">
    <source>
        <dbReference type="EMBL" id="CAE0462938.1"/>
    </source>
</evidence>
<feature type="transmembrane region" description="Helical" evidence="6">
    <location>
        <begin position="260"/>
        <end position="283"/>
    </location>
</feature>
<evidence type="ECO:0000256" key="5">
    <source>
        <dbReference type="ARBA" id="ARBA00023136"/>
    </source>
</evidence>
<dbReference type="InterPro" id="IPR044644">
    <property type="entry name" value="DinF-like"/>
</dbReference>
<accession>A0A7S3Q1Y8</accession>
<dbReference type="AlphaFoldDB" id="A0A7S3Q1Y8"/>
<feature type="transmembrane region" description="Helical" evidence="6">
    <location>
        <begin position="420"/>
        <end position="445"/>
    </location>
</feature>
<keyword evidence="3 6" id="KW-0812">Transmembrane</keyword>
<feature type="transmembrane region" description="Helical" evidence="6">
    <location>
        <begin position="113"/>
        <end position="130"/>
    </location>
</feature>
<comment type="similarity">
    <text evidence="2">Belongs to the multi antimicrobial extrusion (MATE) (TC 2.A.66.1) family.</text>
</comment>
<keyword evidence="5 6" id="KW-0472">Membrane</keyword>
<dbReference type="NCBIfam" id="TIGR00797">
    <property type="entry name" value="matE"/>
    <property type="match status" value="1"/>
</dbReference>
<evidence type="ECO:0000256" key="3">
    <source>
        <dbReference type="ARBA" id="ARBA00022692"/>
    </source>
</evidence>
<evidence type="ECO:0000256" key="2">
    <source>
        <dbReference type="ARBA" id="ARBA00010199"/>
    </source>
</evidence>
<protein>
    <recommendedName>
        <fullName evidence="8">Multidrug and toxic compound extrusion protein</fullName>
    </recommendedName>
</protein>
<comment type="subcellular location">
    <subcellularLocation>
        <location evidence="1">Membrane</location>
        <topology evidence="1">Multi-pass membrane protein</topology>
    </subcellularLocation>
</comment>
<feature type="transmembrane region" description="Helical" evidence="6">
    <location>
        <begin position="227"/>
        <end position="248"/>
    </location>
</feature>
<dbReference type="GO" id="GO:0015297">
    <property type="term" value="F:antiporter activity"/>
    <property type="evidence" value="ECO:0007669"/>
    <property type="project" value="InterPro"/>
</dbReference>
<reference evidence="7" key="1">
    <citation type="submission" date="2021-01" db="EMBL/GenBank/DDBJ databases">
        <authorList>
            <person name="Corre E."/>
            <person name="Pelletier E."/>
            <person name="Niang G."/>
            <person name="Scheremetjew M."/>
            <person name="Finn R."/>
            <person name="Kale V."/>
            <person name="Holt S."/>
            <person name="Cochrane G."/>
            <person name="Meng A."/>
            <person name="Brown T."/>
            <person name="Cohen L."/>
        </authorList>
    </citation>
    <scope>NUCLEOTIDE SEQUENCE</scope>
    <source>
        <strain evidence="7">MM31A-1</strain>
    </source>
</reference>
<feature type="transmembrane region" description="Helical" evidence="6">
    <location>
        <begin position="514"/>
        <end position="534"/>
    </location>
</feature>
<dbReference type="Pfam" id="PF01554">
    <property type="entry name" value="MatE"/>
    <property type="match status" value="2"/>
</dbReference>
<dbReference type="PANTHER" id="PTHR42893:SF46">
    <property type="entry name" value="PROTEIN DETOXIFICATION 44, CHLOROPLASTIC"/>
    <property type="match status" value="1"/>
</dbReference>
<evidence type="ECO:0000256" key="4">
    <source>
        <dbReference type="ARBA" id="ARBA00022989"/>
    </source>
</evidence>
<feature type="transmembrane region" description="Helical" evidence="6">
    <location>
        <begin position="295"/>
        <end position="315"/>
    </location>
</feature>
<keyword evidence="4 6" id="KW-1133">Transmembrane helix</keyword>
<dbReference type="GO" id="GO:0016020">
    <property type="term" value="C:membrane"/>
    <property type="evidence" value="ECO:0007669"/>
    <property type="project" value="UniProtKB-SubCell"/>
</dbReference>
<dbReference type="GO" id="GO:0042910">
    <property type="term" value="F:xenobiotic transmembrane transporter activity"/>
    <property type="evidence" value="ECO:0007669"/>
    <property type="project" value="InterPro"/>
</dbReference>
<feature type="transmembrane region" description="Helical" evidence="6">
    <location>
        <begin position="487"/>
        <end position="508"/>
    </location>
</feature>
<evidence type="ECO:0000256" key="6">
    <source>
        <dbReference type="SAM" id="Phobius"/>
    </source>
</evidence>
<feature type="transmembrane region" description="Helical" evidence="6">
    <location>
        <begin position="12"/>
        <end position="34"/>
    </location>
</feature>